<dbReference type="InterPro" id="IPR011611">
    <property type="entry name" value="PfkB_dom"/>
</dbReference>
<keyword evidence="3" id="KW-0547">Nucleotide-binding</keyword>
<dbReference type="PROSITE" id="PS00584">
    <property type="entry name" value="PFKB_KINASES_2"/>
    <property type="match status" value="1"/>
</dbReference>
<dbReference type="GO" id="GO:0008865">
    <property type="term" value="F:fructokinase activity"/>
    <property type="evidence" value="ECO:0007669"/>
    <property type="project" value="UniProtKB-ARBA"/>
</dbReference>
<dbReference type="EMBL" id="SLUN01000002">
    <property type="protein sequence ID" value="TCL76487.1"/>
    <property type="molecule type" value="Genomic_DNA"/>
</dbReference>
<dbReference type="AlphaFoldDB" id="A0A4V2QGN4"/>
<keyword evidence="9" id="KW-1185">Reference proteome</keyword>
<evidence type="ECO:0000259" key="7">
    <source>
        <dbReference type="Pfam" id="PF00294"/>
    </source>
</evidence>
<keyword evidence="2 6" id="KW-0808">Transferase</keyword>
<comment type="caution">
    <text evidence="8">The sequence shown here is derived from an EMBL/GenBank/DDBJ whole genome shotgun (WGS) entry which is preliminary data.</text>
</comment>
<sequence length="317" mass="34494">MFDVVAMGELLIDFTPAGVSGAGQQLFEQNPGGGPANLLTAVSKLGKKGAFLGMVGQDQFGTFLRKVLRENGVDDRGLKQTTSAPTTLAFVHLDPLGDRSFSFYRKPGADLMIRAEDLDDEIIKNGKIFHFSSLSLTDEPARSATRKAVQFAKEHGLLISFDPNYRPLLWNHIAAAREQIRSVLPYVDIIKVSEEELELITDTADLEKGSAMICEQGIDVVFVTLGPAGCFYRYPPGTGRVDGFTVPTIDTTGAGDAFLGGVLYWLSEMPLDQIRALDRDKFEQIIRFANAVGALTTTKKGGIPALPGLEEVRQLIL</sequence>
<dbReference type="PANTHER" id="PTHR43085:SF1">
    <property type="entry name" value="PSEUDOURIDINE KINASE-RELATED"/>
    <property type="match status" value="1"/>
</dbReference>
<dbReference type="InterPro" id="IPR002173">
    <property type="entry name" value="Carboh/pur_kinase_PfkB_CS"/>
</dbReference>
<evidence type="ECO:0000256" key="1">
    <source>
        <dbReference type="ARBA" id="ARBA00010688"/>
    </source>
</evidence>
<dbReference type="RefSeq" id="WP_132012661.1">
    <property type="nucleotide sequence ID" value="NZ_SLUN01000002.1"/>
</dbReference>
<evidence type="ECO:0000256" key="3">
    <source>
        <dbReference type="ARBA" id="ARBA00022741"/>
    </source>
</evidence>
<proteinExistence type="inferred from homology"/>
<evidence type="ECO:0000256" key="2">
    <source>
        <dbReference type="ARBA" id="ARBA00022679"/>
    </source>
</evidence>
<reference evidence="8 9" key="1">
    <citation type="submission" date="2019-03" db="EMBL/GenBank/DDBJ databases">
        <title>Genomic Encyclopedia of Type Strains, Phase IV (KMG-IV): sequencing the most valuable type-strain genomes for metagenomic binning, comparative biology and taxonomic classification.</title>
        <authorList>
            <person name="Goeker M."/>
        </authorList>
    </citation>
    <scope>NUCLEOTIDE SEQUENCE [LARGE SCALE GENOMIC DNA]</scope>
    <source>
        <strain evidence="8 9">LX-B</strain>
    </source>
</reference>
<dbReference type="GO" id="GO:0006000">
    <property type="term" value="P:fructose metabolic process"/>
    <property type="evidence" value="ECO:0007669"/>
    <property type="project" value="UniProtKB-ARBA"/>
</dbReference>
<dbReference type="CDD" id="cd01167">
    <property type="entry name" value="bac_FRK"/>
    <property type="match status" value="1"/>
</dbReference>
<dbReference type="InterPro" id="IPR002139">
    <property type="entry name" value="Ribo/fructo_kinase"/>
</dbReference>
<protein>
    <submittedName>
        <fullName evidence="8">Fructokinase</fullName>
    </submittedName>
</protein>
<accession>A0A4V2QGN4</accession>
<dbReference type="Pfam" id="PF00294">
    <property type="entry name" value="PfkB"/>
    <property type="match status" value="1"/>
</dbReference>
<dbReference type="Proteomes" id="UP000295008">
    <property type="component" value="Unassembled WGS sequence"/>
</dbReference>
<organism evidence="8 9">
    <name type="scientific">Hydrogenispora ethanolica</name>
    <dbReference type="NCBI Taxonomy" id="1082276"/>
    <lineage>
        <taxon>Bacteria</taxon>
        <taxon>Bacillati</taxon>
        <taxon>Bacillota</taxon>
        <taxon>Hydrogenispora</taxon>
    </lineage>
</organism>
<dbReference type="InterPro" id="IPR050306">
    <property type="entry name" value="PfkB_Carbo_kinase"/>
</dbReference>
<evidence type="ECO:0000256" key="5">
    <source>
        <dbReference type="ARBA" id="ARBA00022840"/>
    </source>
</evidence>
<evidence type="ECO:0000313" key="8">
    <source>
        <dbReference type="EMBL" id="TCL76487.1"/>
    </source>
</evidence>
<feature type="domain" description="Carbohydrate kinase PfkB" evidence="7">
    <location>
        <begin position="2"/>
        <end position="307"/>
    </location>
</feature>
<dbReference type="PRINTS" id="PR00990">
    <property type="entry name" value="RIBOKINASE"/>
</dbReference>
<comment type="similarity">
    <text evidence="1 6">Belongs to the carbohydrate kinase PfkB family.</text>
</comment>
<keyword evidence="5" id="KW-0067">ATP-binding</keyword>
<evidence type="ECO:0000256" key="6">
    <source>
        <dbReference type="RuleBase" id="RU003704"/>
    </source>
</evidence>
<dbReference type="OrthoDB" id="9813569at2"/>
<evidence type="ECO:0000313" key="9">
    <source>
        <dbReference type="Proteomes" id="UP000295008"/>
    </source>
</evidence>
<gene>
    <name evidence="8" type="ORF">EDC14_1002246</name>
</gene>
<dbReference type="GO" id="GO:0005524">
    <property type="term" value="F:ATP binding"/>
    <property type="evidence" value="ECO:0007669"/>
    <property type="project" value="UniProtKB-KW"/>
</dbReference>
<name>A0A4V2QGN4_HYDET</name>
<dbReference type="PANTHER" id="PTHR43085">
    <property type="entry name" value="HEXOKINASE FAMILY MEMBER"/>
    <property type="match status" value="1"/>
</dbReference>
<keyword evidence="4 6" id="KW-0418">Kinase</keyword>
<dbReference type="InterPro" id="IPR029056">
    <property type="entry name" value="Ribokinase-like"/>
</dbReference>
<dbReference type="Gene3D" id="3.40.1190.20">
    <property type="match status" value="1"/>
</dbReference>
<evidence type="ECO:0000256" key="4">
    <source>
        <dbReference type="ARBA" id="ARBA00022777"/>
    </source>
</evidence>
<dbReference type="SUPFAM" id="SSF53613">
    <property type="entry name" value="Ribokinase-like"/>
    <property type="match status" value="1"/>
</dbReference>